<dbReference type="InterPro" id="IPR001789">
    <property type="entry name" value="Sig_transdc_resp-reg_receiver"/>
</dbReference>
<dbReference type="AlphaFoldDB" id="A0A1F6FGR3"/>
<accession>A0A1F6FGR3</accession>
<dbReference type="Proteomes" id="UP000177325">
    <property type="component" value="Unassembled WGS sequence"/>
</dbReference>
<feature type="domain" description="Response regulatory" evidence="4">
    <location>
        <begin position="12"/>
        <end position="128"/>
    </location>
</feature>
<evidence type="ECO:0000313" key="5">
    <source>
        <dbReference type="EMBL" id="OGG85040.1"/>
    </source>
</evidence>
<evidence type="ECO:0000256" key="1">
    <source>
        <dbReference type="ARBA" id="ARBA00022553"/>
    </source>
</evidence>
<comment type="caution">
    <text evidence="5">The sequence shown here is derived from an EMBL/GenBank/DDBJ whole genome shotgun (WGS) entry which is preliminary data.</text>
</comment>
<evidence type="ECO:0000259" key="4">
    <source>
        <dbReference type="PROSITE" id="PS50110"/>
    </source>
</evidence>
<dbReference type="STRING" id="1798525.A3G90_03180"/>
<evidence type="ECO:0000313" key="6">
    <source>
        <dbReference type="Proteomes" id="UP000177325"/>
    </source>
</evidence>
<dbReference type="SUPFAM" id="SSF52172">
    <property type="entry name" value="CheY-like"/>
    <property type="match status" value="2"/>
</dbReference>
<protein>
    <recommendedName>
        <fullName evidence="4">Response regulatory domain-containing protein</fullName>
    </recommendedName>
</protein>
<dbReference type="PANTHER" id="PTHR44591">
    <property type="entry name" value="STRESS RESPONSE REGULATOR PROTEIN 1"/>
    <property type="match status" value="1"/>
</dbReference>
<evidence type="ECO:0000256" key="3">
    <source>
        <dbReference type="PROSITE-ProRule" id="PRU00169"/>
    </source>
</evidence>
<dbReference type="InterPro" id="IPR050595">
    <property type="entry name" value="Bact_response_regulator"/>
</dbReference>
<keyword evidence="1 3" id="KW-0597">Phosphoprotein</keyword>
<gene>
    <name evidence="5" type="ORF">A3G90_03180</name>
</gene>
<organism evidence="5 6">
    <name type="scientific">Candidatus Kaiserbacteria bacterium RIFCSPLOWO2_12_FULL_45_26</name>
    <dbReference type="NCBI Taxonomy" id="1798525"/>
    <lineage>
        <taxon>Bacteria</taxon>
        <taxon>Candidatus Kaiseribacteriota</taxon>
    </lineage>
</organism>
<dbReference type="Pfam" id="PF00072">
    <property type="entry name" value="Response_reg"/>
    <property type="match status" value="1"/>
</dbReference>
<feature type="modified residue" description="4-aspartylphosphate" evidence="3">
    <location>
        <position position="209"/>
    </location>
</feature>
<name>A0A1F6FGR3_9BACT</name>
<dbReference type="GO" id="GO:0000160">
    <property type="term" value="P:phosphorelay signal transduction system"/>
    <property type="evidence" value="ECO:0007669"/>
    <property type="project" value="UniProtKB-KW"/>
</dbReference>
<dbReference type="CDD" id="cd17574">
    <property type="entry name" value="REC_OmpR"/>
    <property type="match status" value="1"/>
</dbReference>
<keyword evidence="2" id="KW-0902">Two-component regulatory system</keyword>
<dbReference type="PROSITE" id="PS50110">
    <property type="entry name" value="RESPONSE_REGULATORY"/>
    <property type="match status" value="2"/>
</dbReference>
<feature type="modified residue" description="4-aspartylphosphate" evidence="3">
    <location>
        <position position="61"/>
    </location>
</feature>
<dbReference type="SMART" id="SM00448">
    <property type="entry name" value="REC"/>
    <property type="match status" value="1"/>
</dbReference>
<dbReference type="EMBL" id="MFMM01000001">
    <property type="protein sequence ID" value="OGG85040.1"/>
    <property type="molecule type" value="Genomic_DNA"/>
</dbReference>
<dbReference type="InterPro" id="IPR011006">
    <property type="entry name" value="CheY-like_superfamily"/>
</dbReference>
<evidence type="ECO:0000256" key="2">
    <source>
        <dbReference type="ARBA" id="ARBA00023012"/>
    </source>
</evidence>
<dbReference type="PANTHER" id="PTHR44591:SF14">
    <property type="entry name" value="PROTEIN PILG"/>
    <property type="match status" value="1"/>
</dbReference>
<proteinExistence type="predicted"/>
<sequence length="278" mass="30792">MTDNKDKVHGKSFVIFGGDVQIINSAERMLSSAGATVVAITTGREGLSKVQSIHPDAIIIDDTVTDIEMDEIIATLQADESTKLIPLIMITSLRTSDDYKKLFLVGEQHYLVRTEFDAMTLVLLVESILRNKNNDGSTEVFDFSEEIAEEPHVDAVGAVRLLVVEDDPLLRNLLSIRLQKSGITHEFCHSGDKALEQIFEFKPTVVILDLMLPGKNGMDVLLDIRTNSSIKDLPVIIFSNKDDDAERMRAKSLKVDNFLVKATTDLSTLVSLILSYGK</sequence>
<reference evidence="5 6" key="1">
    <citation type="journal article" date="2016" name="Nat. Commun.">
        <title>Thousands of microbial genomes shed light on interconnected biogeochemical processes in an aquifer system.</title>
        <authorList>
            <person name="Anantharaman K."/>
            <person name="Brown C.T."/>
            <person name="Hug L.A."/>
            <person name="Sharon I."/>
            <person name="Castelle C.J."/>
            <person name="Probst A.J."/>
            <person name="Thomas B.C."/>
            <person name="Singh A."/>
            <person name="Wilkins M.J."/>
            <person name="Karaoz U."/>
            <person name="Brodie E.L."/>
            <person name="Williams K.H."/>
            <person name="Hubbard S.S."/>
            <person name="Banfield J.F."/>
        </authorList>
    </citation>
    <scope>NUCLEOTIDE SEQUENCE [LARGE SCALE GENOMIC DNA]</scope>
</reference>
<feature type="domain" description="Response regulatory" evidence="4">
    <location>
        <begin position="160"/>
        <end position="276"/>
    </location>
</feature>
<dbReference type="Gene3D" id="3.40.50.2300">
    <property type="match status" value="2"/>
</dbReference>